<dbReference type="EMBL" id="JBJQND010000007">
    <property type="protein sequence ID" value="KAL3870538.1"/>
    <property type="molecule type" value="Genomic_DNA"/>
</dbReference>
<name>A0ABD3WCR4_SINWO</name>
<gene>
    <name evidence="4" type="ORF">ACJMK2_038591</name>
</gene>
<dbReference type="InterPro" id="IPR002048">
    <property type="entry name" value="EF_hand_dom"/>
</dbReference>
<reference evidence="4 5" key="1">
    <citation type="submission" date="2024-11" db="EMBL/GenBank/DDBJ databases">
        <title>Chromosome-level genome assembly of the freshwater bivalve Anodonta woodiana.</title>
        <authorList>
            <person name="Chen X."/>
        </authorList>
    </citation>
    <scope>NUCLEOTIDE SEQUENCE [LARGE SCALE GENOMIC DNA]</scope>
    <source>
        <strain evidence="4">MN2024</strain>
        <tissue evidence="4">Gills</tissue>
    </source>
</reference>
<keyword evidence="1" id="KW-0106">Calcium</keyword>
<evidence type="ECO:0000256" key="2">
    <source>
        <dbReference type="SAM" id="SignalP"/>
    </source>
</evidence>
<sequence length="144" mass="16164">MLGSAIFGCFVVAVLGQNTVSLPHGHKLTDIVDKGFQYLDTNHDGVLQLDEANRVFHLEDANGDGVLTLAEFVTFMNAYGGTGLAETIFNHYDTDRDGRLNGDHMNQYLMMMDTNHDGMVTRHEYDMYETHLLTSLFGHQNHGR</sequence>
<feature type="signal peptide" evidence="2">
    <location>
        <begin position="1"/>
        <end position="16"/>
    </location>
</feature>
<dbReference type="Gene3D" id="1.10.238.10">
    <property type="entry name" value="EF-hand"/>
    <property type="match status" value="1"/>
</dbReference>
<dbReference type="SUPFAM" id="SSF47473">
    <property type="entry name" value="EF-hand"/>
    <property type="match status" value="1"/>
</dbReference>
<evidence type="ECO:0000313" key="5">
    <source>
        <dbReference type="Proteomes" id="UP001634394"/>
    </source>
</evidence>
<feature type="domain" description="EF-hand" evidence="3">
    <location>
        <begin position="47"/>
        <end position="82"/>
    </location>
</feature>
<dbReference type="Pfam" id="PF13202">
    <property type="entry name" value="EF-hand_5"/>
    <property type="match status" value="3"/>
</dbReference>
<evidence type="ECO:0000259" key="3">
    <source>
        <dbReference type="PROSITE" id="PS50222"/>
    </source>
</evidence>
<dbReference type="SMART" id="SM00054">
    <property type="entry name" value="EFh"/>
    <property type="match status" value="2"/>
</dbReference>
<keyword evidence="2" id="KW-0732">Signal</keyword>
<dbReference type="CDD" id="cd00051">
    <property type="entry name" value="EFh"/>
    <property type="match status" value="1"/>
</dbReference>
<evidence type="ECO:0000256" key="1">
    <source>
        <dbReference type="ARBA" id="ARBA00022837"/>
    </source>
</evidence>
<evidence type="ECO:0000313" key="4">
    <source>
        <dbReference type="EMBL" id="KAL3870538.1"/>
    </source>
</evidence>
<feature type="chain" id="PRO_5044822685" description="EF-hand domain-containing protein" evidence="2">
    <location>
        <begin position="17"/>
        <end position="144"/>
    </location>
</feature>
<accession>A0ABD3WCR4</accession>
<protein>
    <recommendedName>
        <fullName evidence="3">EF-hand domain-containing protein</fullName>
    </recommendedName>
</protein>
<proteinExistence type="predicted"/>
<dbReference type="AlphaFoldDB" id="A0ABD3WCR4"/>
<keyword evidence="5" id="KW-1185">Reference proteome</keyword>
<dbReference type="InterPro" id="IPR011992">
    <property type="entry name" value="EF-hand-dom_pair"/>
</dbReference>
<dbReference type="InterPro" id="IPR018247">
    <property type="entry name" value="EF_Hand_1_Ca_BS"/>
</dbReference>
<feature type="domain" description="EF-hand" evidence="3">
    <location>
        <begin position="85"/>
        <end position="115"/>
    </location>
</feature>
<organism evidence="4 5">
    <name type="scientific">Sinanodonta woodiana</name>
    <name type="common">Chinese pond mussel</name>
    <name type="synonym">Anodonta woodiana</name>
    <dbReference type="NCBI Taxonomy" id="1069815"/>
    <lineage>
        <taxon>Eukaryota</taxon>
        <taxon>Metazoa</taxon>
        <taxon>Spiralia</taxon>
        <taxon>Lophotrochozoa</taxon>
        <taxon>Mollusca</taxon>
        <taxon>Bivalvia</taxon>
        <taxon>Autobranchia</taxon>
        <taxon>Heteroconchia</taxon>
        <taxon>Palaeoheterodonta</taxon>
        <taxon>Unionida</taxon>
        <taxon>Unionoidea</taxon>
        <taxon>Unionidae</taxon>
        <taxon>Unioninae</taxon>
        <taxon>Sinanodonta</taxon>
    </lineage>
</organism>
<dbReference type="Proteomes" id="UP001634394">
    <property type="component" value="Unassembled WGS sequence"/>
</dbReference>
<comment type="caution">
    <text evidence="4">The sequence shown here is derived from an EMBL/GenBank/DDBJ whole genome shotgun (WGS) entry which is preliminary data.</text>
</comment>
<dbReference type="PROSITE" id="PS00018">
    <property type="entry name" value="EF_HAND_1"/>
    <property type="match status" value="1"/>
</dbReference>
<dbReference type="PROSITE" id="PS50222">
    <property type="entry name" value="EF_HAND_2"/>
    <property type="match status" value="2"/>
</dbReference>